<evidence type="ECO:0000313" key="5">
    <source>
        <dbReference type="Proteomes" id="UP001367676"/>
    </source>
</evidence>
<evidence type="ECO:0000256" key="1">
    <source>
        <dbReference type="ARBA" id="ARBA00005913"/>
    </source>
</evidence>
<name>A0AAN9TM24_9HEMI</name>
<accession>A0AAN9TM24</accession>
<dbReference type="EMBL" id="JBBCAQ010000010">
    <property type="protein sequence ID" value="KAK7601635.1"/>
    <property type="molecule type" value="Genomic_DNA"/>
</dbReference>
<dbReference type="PANTHER" id="PTHR13511:SF0">
    <property type="entry name" value="KXDL MOTIF-CONTAINING PROTEIN 1"/>
    <property type="match status" value="1"/>
</dbReference>
<feature type="domain" description="KxDL" evidence="3">
    <location>
        <begin position="31"/>
        <end position="113"/>
    </location>
</feature>
<feature type="compositionally biased region" description="Low complexity" evidence="2">
    <location>
        <begin position="208"/>
        <end position="222"/>
    </location>
</feature>
<dbReference type="PANTHER" id="PTHR13511">
    <property type="entry name" value="KXDL MOTIF-CONTAINING PROTEIN 1"/>
    <property type="match status" value="1"/>
</dbReference>
<comment type="similarity">
    <text evidence="1">Belongs to the KXD1 family.</text>
</comment>
<protein>
    <recommendedName>
        <fullName evidence="3">KxDL domain-containing protein</fullName>
    </recommendedName>
</protein>
<evidence type="ECO:0000259" key="3">
    <source>
        <dbReference type="Pfam" id="PF10241"/>
    </source>
</evidence>
<evidence type="ECO:0000313" key="4">
    <source>
        <dbReference type="EMBL" id="KAK7601635.1"/>
    </source>
</evidence>
<dbReference type="InterPro" id="IPR039843">
    <property type="entry name" value="KXD1-like"/>
</dbReference>
<reference evidence="4 5" key="1">
    <citation type="submission" date="2024-03" db="EMBL/GenBank/DDBJ databases">
        <title>Adaptation during the transition from Ophiocordyceps entomopathogen to insect associate is accompanied by gene loss and intensified selection.</title>
        <authorList>
            <person name="Ward C.M."/>
            <person name="Onetto C.A."/>
            <person name="Borneman A.R."/>
        </authorList>
    </citation>
    <scope>NUCLEOTIDE SEQUENCE [LARGE SCALE GENOMIC DNA]</scope>
    <source>
        <strain evidence="4">AWRI1</strain>
        <tissue evidence="4">Single Adult Female</tissue>
    </source>
</reference>
<dbReference type="GO" id="GO:0032418">
    <property type="term" value="P:lysosome localization"/>
    <property type="evidence" value="ECO:0007669"/>
    <property type="project" value="TreeGrafter"/>
</dbReference>
<dbReference type="AlphaFoldDB" id="A0AAN9TM24"/>
<feature type="region of interest" description="Disordered" evidence="2">
    <location>
        <begin position="112"/>
        <end position="149"/>
    </location>
</feature>
<dbReference type="InterPro" id="IPR019371">
    <property type="entry name" value="KxDL_dom"/>
</dbReference>
<gene>
    <name evidence="4" type="ORF">V9T40_009076</name>
</gene>
<proteinExistence type="inferred from homology"/>
<organism evidence="4 5">
    <name type="scientific">Parthenolecanium corni</name>
    <dbReference type="NCBI Taxonomy" id="536013"/>
    <lineage>
        <taxon>Eukaryota</taxon>
        <taxon>Metazoa</taxon>
        <taxon>Ecdysozoa</taxon>
        <taxon>Arthropoda</taxon>
        <taxon>Hexapoda</taxon>
        <taxon>Insecta</taxon>
        <taxon>Pterygota</taxon>
        <taxon>Neoptera</taxon>
        <taxon>Paraneoptera</taxon>
        <taxon>Hemiptera</taxon>
        <taxon>Sternorrhyncha</taxon>
        <taxon>Coccoidea</taxon>
        <taxon>Coccidae</taxon>
        <taxon>Parthenolecanium</taxon>
    </lineage>
</organism>
<comment type="caution">
    <text evidence="4">The sequence shown here is derived from an EMBL/GenBank/DDBJ whole genome shotgun (WGS) entry which is preliminary data.</text>
</comment>
<dbReference type="GO" id="GO:0099078">
    <property type="term" value="C:BORC complex"/>
    <property type="evidence" value="ECO:0007669"/>
    <property type="project" value="TreeGrafter"/>
</dbReference>
<sequence>MTTENSPVETDNDSIECFQNYTASEVFIQGLAGLVDQQDVESMIRAQKQILQRFEKTNEMLSNCNTLSVSRLKVANQQFKNYKQLLVDIQKDLDYTFKKICVLKSKLQSQYPESSSTSSKITNFEEESTESSKIHSSDQSSTSKANETHPSEKIESGWCLAKSSFPYSPRNIQLLDVLSLLEIKSLSEHLSKKVEISDSNSSESGEPDSQTESNSTSNSDTT</sequence>
<keyword evidence="5" id="KW-1185">Reference proteome</keyword>
<feature type="region of interest" description="Disordered" evidence="2">
    <location>
        <begin position="191"/>
        <end position="222"/>
    </location>
</feature>
<dbReference type="Pfam" id="PF10241">
    <property type="entry name" value="KxDL"/>
    <property type="match status" value="1"/>
</dbReference>
<evidence type="ECO:0000256" key="2">
    <source>
        <dbReference type="SAM" id="MobiDB-lite"/>
    </source>
</evidence>
<dbReference type="Proteomes" id="UP001367676">
    <property type="component" value="Unassembled WGS sequence"/>
</dbReference>